<feature type="region of interest" description="Disordered" evidence="1">
    <location>
        <begin position="359"/>
        <end position="406"/>
    </location>
</feature>
<dbReference type="Pfam" id="PF14240">
    <property type="entry name" value="YHYH"/>
    <property type="match status" value="1"/>
</dbReference>
<keyword evidence="5" id="KW-1185">Reference proteome</keyword>
<feature type="region of interest" description="Disordered" evidence="1">
    <location>
        <begin position="310"/>
        <end position="329"/>
    </location>
</feature>
<sequence>MMGCLFLAFLAVAVAQKNGGSKGGGTGGGGTGGTGGGSTDGHGSIYDGGGTCHTTVSDACSTSGADAAYSETISGESRVLSTSGCPNSNPLSSRVHPLTNCLGDNPNMAAYQGWTFSIPATPRFVAGDYASSLGAALSLSEVGGLIGMTVNGVEVRSCYGGSMYGPCTDWDSSAVKFESDTFEYCGGHGNPHHYHNAPVCLLAQMGIEDDGSSPQVGWAADGFPIMGPRGPGGVKMKQCGENRADDYYCLDACGGFYGSWNGDDEFLYRYFLMGSDDVVLENPLSPEPDGDYFPHAPFCLVGCGDVSASGEDRTPSIGREIPSCGSGASAGTTDAYAPEALTGVTAAFATYATEWPYGETYGRERRRRQRAPTPAPTPAPGDPSAAPKPAPTPRPTPYPILPLADPPTPRPVIIPTMVLHPPPTAEPTREPVFKREDVCEDDDTWYKKNAPAKDCAWVAAAPADRCAAKGDDAQAWQACPVACDACPYDCGDADDSLSWHKNGVPWKDCAWVAEFYYNRAGVKGADGTEAWSSCPAATRRCYFDACDDSDAWAKRGAPWKDCAWVAAATSRCIAVGEDFTFGFEGCPAACLACNGLGYDGLACDDDAAWHKKNSPSKDCAWVANDAPRCSAKGEDGAFAFEACPGSCVDACA</sequence>
<comment type="caution">
    <text evidence="4">The sequence shown here is derived from an EMBL/GenBank/DDBJ whole genome shotgun (WGS) entry which is preliminary data.</text>
</comment>
<organism evidence="4 5">
    <name type="scientific">Aureococcus anophagefferens</name>
    <name type="common">Harmful bloom alga</name>
    <dbReference type="NCBI Taxonomy" id="44056"/>
    <lineage>
        <taxon>Eukaryota</taxon>
        <taxon>Sar</taxon>
        <taxon>Stramenopiles</taxon>
        <taxon>Ochrophyta</taxon>
        <taxon>Pelagophyceae</taxon>
        <taxon>Pelagomonadales</taxon>
        <taxon>Pelagomonadaceae</taxon>
        <taxon>Aureococcus</taxon>
    </lineage>
</organism>
<protein>
    <recommendedName>
        <fullName evidence="3">YHYH domain-containing protein</fullName>
    </recommendedName>
</protein>
<feature type="chain" id="PRO_5047089730" description="YHYH domain-containing protein" evidence="2">
    <location>
        <begin position="16"/>
        <end position="652"/>
    </location>
</feature>
<evidence type="ECO:0000256" key="1">
    <source>
        <dbReference type="SAM" id="MobiDB-lite"/>
    </source>
</evidence>
<feature type="domain" description="YHYH" evidence="3">
    <location>
        <begin position="141"/>
        <end position="252"/>
    </location>
</feature>
<feature type="compositionally biased region" description="Pro residues" evidence="1">
    <location>
        <begin position="373"/>
        <end position="406"/>
    </location>
</feature>
<feature type="region of interest" description="Disordered" evidence="1">
    <location>
        <begin position="20"/>
        <end position="40"/>
    </location>
</feature>
<reference evidence="4 5" key="1">
    <citation type="submission" date="2024-03" db="EMBL/GenBank/DDBJ databases">
        <title>Aureococcus anophagefferens CCMP1851 and Kratosvirus quantuckense: Draft genome of a second virus-susceptible host strain in the model system.</title>
        <authorList>
            <person name="Chase E."/>
            <person name="Truchon A.R."/>
            <person name="Schepens W."/>
            <person name="Wilhelm S.W."/>
        </authorList>
    </citation>
    <scope>NUCLEOTIDE SEQUENCE [LARGE SCALE GENOMIC DNA]</scope>
    <source>
        <strain evidence="4 5">CCMP1851</strain>
    </source>
</reference>
<name>A0ABR1GCV4_AURAN</name>
<accession>A0ABR1GCV4</accession>
<dbReference type="InterPro" id="IPR025924">
    <property type="entry name" value="YHYH_dom"/>
</dbReference>
<evidence type="ECO:0000313" key="4">
    <source>
        <dbReference type="EMBL" id="KAK7253929.1"/>
    </source>
</evidence>
<feature type="signal peptide" evidence="2">
    <location>
        <begin position="1"/>
        <end position="15"/>
    </location>
</feature>
<gene>
    <name evidence="4" type="ORF">SO694_00003441</name>
</gene>
<evidence type="ECO:0000313" key="5">
    <source>
        <dbReference type="Proteomes" id="UP001363151"/>
    </source>
</evidence>
<proteinExistence type="predicted"/>
<dbReference type="Proteomes" id="UP001363151">
    <property type="component" value="Unassembled WGS sequence"/>
</dbReference>
<dbReference type="EMBL" id="JBBJCI010000033">
    <property type="protein sequence ID" value="KAK7253929.1"/>
    <property type="molecule type" value="Genomic_DNA"/>
</dbReference>
<evidence type="ECO:0000256" key="2">
    <source>
        <dbReference type="SAM" id="SignalP"/>
    </source>
</evidence>
<evidence type="ECO:0000259" key="3">
    <source>
        <dbReference type="Pfam" id="PF14240"/>
    </source>
</evidence>
<keyword evidence="2" id="KW-0732">Signal</keyword>